<sequence length="324" mass="36395">MSDNTRLNVWERNSIPVMEFCSLKRAAELLNCQIDDLIHFAQIGIIEFCLELNGFEAALMMMRKGGDFKDWENMYPPRVLNYSNKSALSHFIPKAKFDIDYTEDKPFSPPKQIYHLENKPNIKSPLILLSGLWSICVISPTSSLYKELKVYGKARLLAHDISFKEANMPFTNAAFGSDEWVILAMSPFEGLSSIEGLVSPSNKNIIGNITLDDIYLTRYQIEKLDNGVGKELPSYVNGGVSSIESIRRVHGNVEASATKREAVYKAAIYWLLNDPASCNGKRGKLTIDAWADKIVAERNNPKTKVELGKDKIKECLSSSKAGRF</sequence>
<protein>
    <submittedName>
        <fullName evidence="1">Uncharacterized protein</fullName>
    </submittedName>
</protein>
<dbReference type="RefSeq" id="WP_024235423.1">
    <property type="nucleotide sequence ID" value="NZ_CP075109.1"/>
</dbReference>
<reference evidence="1" key="2">
    <citation type="submission" date="2021-05" db="EMBL/GenBank/DDBJ databases">
        <title>Whole genome PacBio Sequel sequence of Salmonella enterica subsp. enterica.</title>
        <authorList>
            <person name="Hoffmann M."/>
            <person name="Balkey M."/>
            <person name="Luo Y."/>
        </authorList>
    </citation>
    <scope>NUCLEOTIDE SEQUENCE</scope>
    <source>
        <strain evidence="1">CFSAN060807</strain>
    </source>
</reference>
<gene>
    <name evidence="1" type="ORF">CIC24_006840</name>
</gene>
<dbReference type="AlphaFoldDB" id="A0A8E9X7G5"/>
<evidence type="ECO:0000313" key="1">
    <source>
        <dbReference type="EMBL" id="QWJ25614.1"/>
    </source>
</evidence>
<proteinExistence type="predicted"/>
<dbReference type="EMBL" id="CP075109">
    <property type="protein sequence ID" value="QWJ25614.1"/>
    <property type="molecule type" value="Genomic_DNA"/>
</dbReference>
<organism evidence="1">
    <name type="scientific">Salmonella enterica</name>
    <name type="common">Salmonella choleraesuis</name>
    <dbReference type="NCBI Taxonomy" id="28901"/>
    <lineage>
        <taxon>Bacteria</taxon>
        <taxon>Pseudomonadati</taxon>
        <taxon>Pseudomonadota</taxon>
        <taxon>Gammaproteobacteria</taxon>
        <taxon>Enterobacterales</taxon>
        <taxon>Enterobacteriaceae</taxon>
        <taxon>Salmonella</taxon>
    </lineage>
</organism>
<accession>A0A8E9X7G5</accession>
<name>A0A8E9X7G5_SALER</name>
<reference evidence="1" key="1">
    <citation type="submission" date="2017-08" db="EMBL/GenBank/DDBJ databases">
        <authorList>
            <person name="Bell R."/>
        </authorList>
    </citation>
    <scope>NUCLEOTIDE SEQUENCE</scope>
    <source>
        <strain evidence="1">CFSAN060807</strain>
    </source>
</reference>